<sequence>MALTPIFVSGDLSIPADQLDSWADIYFEAKTAGLMHVPLSVFLSDPMRYIAEGGQPVVESAQDDEFLPLLPRQAEVATRIQEQWAREDAQRGNHLTLVASR</sequence>
<comment type="caution">
    <text evidence="1">The sequence shown here is derived from an EMBL/GenBank/DDBJ whole genome shotgun (WGS) entry which is preliminary data.</text>
</comment>
<dbReference type="AlphaFoldDB" id="A0A241XS13"/>
<dbReference type="Proteomes" id="UP000194857">
    <property type="component" value="Unassembled WGS sequence"/>
</dbReference>
<evidence type="ECO:0000313" key="2">
    <source>
        <dbReference type="Proteomes" id="UP000194857"/>
    </source>
</evidence>
<name>A0A241XS13_PSEAI</name>
<proteinExistence type="predicted"/>
<gene>
    <name evidence="1" type="ORF">CAZ10_10645</name>
</gene>
<dbReference type="EMBL" id="NFFZ01000004">
    <property type="protein sequence ID" value="OTI63279.1"/>
    <property type="molecule type" value="Genomic_DNA"/>
</dbReference>
<organism evidence="1 2">
    <name type="scientific">Pseudomonas aeruginosa</name>
    <dbReference type="NCBI Taxonomy" id="287"/>
    <lineage>
        <taxon>Bacteria</taxon>
        <taxon>Pseudomonadati</taxon>
        <taxon>Pseudomonadota</taxon>
        <taxon>Gammaproteobacteria</taxon>
        <taxon>Pseudomonadales</taxon>
        <taxon>Pseudomonadaceae</taxon>
        <taxon>Pseudomonas</taxon>
    </lineage>
</organism>
<reference evidence="1 2" key="1">
    <citation type="submission" date="2017-05" db="EMBL/GenBank/DDBJ databases">
        <authorList>
            <person name="Song R."/>
            <person name="Chenine A.L."/>
            <person name="Ruprecht R.M."/>
        </authorList>
    </citation>
    <scope>NUCLEOTIDE SEQUENCE [LARGE SCALE GENOMIC DNA]</scope>
    <source>
        <strain evidence="1 2">S567_C10_BS</strain>
    </source>
</reference>
<accession>A0A241XS13</accession>
<evidence type="ECO:0000313" key="1">
    <source>
        <dbReference type="EMBL" id="OTI63279.1"/>
    </source>
</evidence>
<protein>
    <submittedName>
        <fullName evidence="1">Uncharacterized protein</fullName>
    </submittedName>
</protein>
<dbReference type="RefSeq" id="WP_065327780.1">
    <property type="nucleotide sequence ID" value="NZ_CP115230.1"/>
</dbReference>